<proteinExistence type="predicted"/>
<evidence type="ECO:0000313" key="1">
    <source>
        <dbReference type="EMBL" id="MCD2491990.1"/>
    </source>
</evidence>
<accession>A0AAP2RHX8</accession>
<dbReference type="InterPro" id="IPR012674">
    <property type="entry name" value="Calycin"/>
</dbReference>
<protein>
    <submittedName>
        <fullName evidence="1">DUF1934 domain-containing protein</fullName>
    </submittedName>
</protein>
<dbReference type="RefSeq" id="WP_147596030.1">
    <property type="nucleotide sequence ID" value="NZ_JAJNOR010000002.1"/>
</dbReference>
<dbReference type="Pfam" id="PF09148">
    <property type="entry name" value="DUF1934"/>
    <property type="match status" value="1"/>
</dbReference>
<sequence>MQREVLIFLVSDQTGGAVEQDRIEVITAGQYFYKNGKHYVIYDEISEESGQTVKNIIKIYDGGTEIIKSGDSSVHMVFEEHKKDFSYYDMPYGKMFVSLETNRLDIREEEDRISVKIDYRLEIDYQHMADCLVEIRIESKENCKMNLGR</sequence>
<evidence type="ECO:0000313" key="2">
    <source>
        <dbReference type="Proteomes" id="UP001299265"/>
    </source>
</evidence>
<dbReference type="SUPFAM" id="SSF50814">
    <property type="entry name" value="Lipocalins"/>
    <property type="match status" value="1"/>
</dbReference>
<dbReference type="AlphaFoldDB" id="A0AAP2RHX8"/>
<dbReference type="Gene3D" id="2.40.128.20">
    <property type="match status" value="1"/>
</dbReference>
<dbReference type="InterPro" id="IPR015231">
    <property type="entry name" value="DUF1934"/>
</dbReference>
<name>A0AAP2RHX8_9FIRM</name>
<dbReference type="EMBL" id="JAJNOR010000002">
    <property type="protein sequence ID" value="MCD2491990.1"/>
    <property type="molecule type" value="Genomic_DNA"/>
</dbReference>
<dbReference type="Proteomes" id="UP001299265">
    <property type="component" value="Unassembled WGS sequence"/>
</dbReference>
<reference evidence="1 2" key="1">
    <citation type="submission" date="2021-11" db="EMBL/GenBank/DDBJ databases">
        <title>Lacrimispora sp. nov. NSJ-141 isolated from human feces.</title>
        <authorList>
            <person name="Abdugheni R."/>
        </authorList>
    </citation>
    <scope>NUCLEOTIDE SEQUENCE [LARGE SCALE GENOMIC DNA]</scope>
    <source>
        <strain evidence="1 2">NSJ-141</strain>
    </source>
</reference>
<gene>
    <name evidence="1" type="ORF">LQE92_05040</name>
</gene>
<keyword evidence="2" id="KW-1185">Reference proteome</keyword>
<organism evidence="1 2">
    <name type="scientific">Lientehia hominis</name>
    <dbReference type="NCBI Taxonomy" id="2897778"/>
    <lineage>
        <taxon>Bacteria</taxon>
        <taxon>Bacillati</taxon>
        <taxon>Bacillota</taxon>
        <taxon>Clostridia</taxon>
        <taxon>Lachnospirales</taxon>
        <taxon>Lachnospiraceae</taxon>
        <taxon>Lientehia</taxon>
    </lineage>
</organism>
<comment type="caution">
    <text evidence="1">The sequence shown here is derived from an EMBL/GenBank/DDBJ whole genome shotgun (WGS) entry which is preliminary data.</text>
</comment>